<protein>
    <recommendedName>
        <fullName evidence="5">Ankyrin</fullName>
    </recommendedName>
</protein>
<gene>
    <name evidence="3" type="ORF">TeGR_g6684</name>
</gene>
<comment type="caution">
    <text evidence="3">The sequence shown here is derived from an EMBL/GenBank/DDBJ whole genome shotgun (WGS) entry which is preliminary data.</text>
</comment>
<evidence type="ECO:0000313" key="4">
    <source>
        <dbReference type="Proteomes" id="UP001165060"/>
    </source>
</evidence>
<keyword evidence="2" id="KW-0040">ANK repeat</keyword>
<evidence type="ECO:0000256" key="1">
    <source>
        <dbReference type="ARBA" id="ARBA00022737"/>
    </source>
</evidence>
<dbReference type="InterPro" id="IPR036770">
    <property type="entry name" value="Ankyrin_rpt-contain_sf"/>
</dbReference>
<dbReference type="PANTHER" id="PTHR24153:SF8">
    <property type="entry name" value="FORKED, ISOFORM F"/>
    <property type="match status" value="1"/>
</dbReference>
<reference evidence="3 4" key="1">
    <citation type="journal article" date="2023" name="Commun. Biol.">
        <title>Genome analysis of Parmales, the sister group of diatoms, reveals the evolutionary specialization of diatoms from phago-mixotrophs to photoautotrophs.</title>
        <authorList>
            <person name="Ban H."/>
            <person name="Sato S."/>
            <person name="Yoshikawa S."/>
            <person name="Yamada K."/>
            <person name="Nakamura Y."/>
            <person name="Ichinomiya M."/>
            <person name="Sato N."/>
            <person name="Blanc-Mathieu R."/>
            <person name="Endo H."/>
            <person name="Kuwata A."/>
            <person name="Ogata H."/>
        </authorList>
    </citation>
    <scope>NUCLEOTIDE SEQUENCE [LARGE SCALE GENOMIC DNA]</scope>
</reference>
<accession>A0ABQ6MXZ6</accession>
<name>A0ABQ6MXZ6_9STRA</name>
<feature type="non-terminal residue" evidence="3">
    <location>
        <position position="1"/>
    </location>
</feature>
<evidence type="ECO:0000256" key="2">
    <source>
        <dbReference type="ARBA" id="ARBA00023043"/>
    </source>
</evidence>
<dbReference type="SMART" id="SM00248">
    <property type="entry name" value="ANK"/>
    <property type="match status" value="3"/>
</dbReference>
<sequence>PPSPAPSPTDIIGYALSHPEECSYTREDDKATTLHQALLYQHPYEVIISIARSCQPLIGAANNEGNIPLHEAVYHHASVDTIRFLIDQHPATIAAEQEGNDQPLTHGGLKAANKWGWLPLHYACGHGKQTLEVVLIIYHLYPEGCLFPDKNGLVPLHWAVQNQTAETIMELVSQDNKQAACDDNQGGFPLHHFFHHSVKAQENEDAVSAVLRAYPDARFVRDAEGKLPYDYAKICEVPQAILSLLDPAISDYEFQTASGSWETYPPTINQAISEALALDYNPATFGTKMGGKT</sequence>
<evidence type="ECO:0000313" key="3">
    <source>
        <dbReference type="EMBL" id="GMI35359.1"/>
    </source>
</evidence>
<dbReference type="InterPro" id="IPR002110">
    <property type="entry name" value="Ankyrin_rpt"/>
</dbReference>
<organism evidence="3 4">
    <name type="scientific">Tetraparma gracilis</name>
    <dbReference type="NCBI Taxonomy" id="2962635"/>
    <lineage>
        <taxon>Eukaryota</taxon>
        <taxon>Sar</taxon>
        <taxon>Stramenopiles</taxon>
        <taxon>Ochrophyta</taxon>
        <taxon>Bolidophyceae</taxon>
        <taxon>Parmales</taxon>
        <taxon>Triparmaceae</taxon>
        <taxon>Tetraparma</taxon>
    </lineage>
</organism>
<keyword evidence="4" id="KW-1185">Reference proteome</keyword>
<keyword evidence="1" id="KW-0677">Repeat</keyword>
<dbReference type="Gene3D" id="1.25.40.20">
    <property type="entry name" value="Ankyrin repeat-containing domain"/>
    <property type="match status" value="2"/>
</dbReference>
<dbReference type="PANTHER" id="PTHR24153">
    <property type="entry name" value="ESPIN"/>
    <property type="match status" value="1"/>
</dbReference>
<feature type="non-terminal residue" evidence="3">
    <location>
        <position position="293"/>
    </location>
</feature>
<evidence type="ECO:0008006" key="5">
    <source>
        <dbReference type="Google" id="ProtNLM"/>
    </source>
</evidence>
<proteinExistence type="predicted"/>
<dbReference type="Pfam" id="PF00023">
    <property type="entry name" value="Ank"/>
    <property type="match status" value="1"/>
</dbReference>
<dbReference type="SUPFAM" id="SSF48403">
    <property type="entry name" value="Ankyrin repeat"/>
    <property type="match status" value="1"/>
</dbReference>
<dbReference type="InterPro" id="IPR052420">
    <property type="entry name" value="Espin/Espin-like"/>
</dbReference>
<dbReference type="EMBL" id="BRYB01003364">
    <property type="protein sequence ID" value="GMI35359.1"/>
    <property type="molecule type" value="Genomic_DNA"/>
</dbReference>
<dbReference type="Proteomes" id="UP001165060">
    <property type="component" value="Unassembled WGS sequence"/>
</dbReference>